<dbReference type="SUPFAM" id="SSF51695">
    <property type="entry name" value="PLC-like phosphodiesterases"/>
    <property type="match status" value="1"/>
</dbReference>
<evidence type="ECO:0000313" key="4">
    <source>
        <dbReference type="Proteomes" id="UP000008312"/>
    </source>
</evidence>
<evidence type="ECO:0000259" key="2">
    <source>
        <dbReference type="PROSITE" id="PS51704"/>
    </source>
</evidence>
<proteinExistence type="predicted"/>
<reference evidence="3" key="1">
    <citation type="submission" date="2010-02" db="EMBL/GenBank/DDBJ databases">
        <title>Sequencing and annotation of the Blastocystis hominis genome.</title>
        <authorList>
            <person name="Wincker P."/>
        </authorList>
    </citation>
    <scope>NUCLEOTIDE SEQUENCE</scope>
    <source>
        <strain evidence="3">Singapore isolate B</strain>
    </source>
</reference>
<dbReference type="Pfam" id="PF03009">
    <property type="entry name" value="GDPD"/>
    <property type="match status" value="1"/>
</dbReference>
<gene>
    <name evidence="3" type="ORF">GSBLH_T00006666001</name>
</gene>
<accession>D8M6C5</accession>
<dbReference type="Gene3D" id="3.20.20.190">
    <property type="entry name" value="Phosphatidylinositol (PI) phosphodiesterase"/>
    <property type="match status" value="1"/>
</dbReference>
<dbReference type="Proteomes" id="UP000008312">
    <property type="component" value="Unassembled WGS sequence"/>
</dbReference>
<sequence>MDSLSSFRFDVESNSVLRYFYGVKDELGSIQQFENRTIPRELFVPEGLERLEIHDSLSVPFVSHTVLRDSIHVLFSLEHWRHQQSIQFVGATIDASAAFVVSVKEDCVVCDFLDSQMHEVSLQTSEGTITLLEDELNTIFTEISAKHNDGTIIKKLPNSQSVEIHVLILSALNHSRTLTLNHQVLRGTSHIYSPKATPLWLGHRGCGMNASWKRSEGCEVENSLRGFQQARSRGLLGVEFDLQLTKDMEVVVFHDYEIFEKEHGQKLPIALQTLSELKSIPLPSSSWYQGATQFIPTFDEMITDTPGDLLFNIEVKYPTLPELASAHLQTSKNAYVDRIVETVERTHSNRSIYYSSFDLDVCLLLLYKQAHYPVFLLLDEESGYAEMGRVEWRNRGWKQYVESAIQKGPFRGVVACSTLLDEENVEWLHQQGLLVFCWGDENNDSEKREWLKKISVDAIIADHFSD</sequence>
<dbReference type="OrthoDB" id="1058301at2759"/>
<feature type="domain" description="GP-PDE" evidence="2">
    <location>
        <begin position="198"/>
        <end position="466"/>
    </location>
</feature>
<dbReference type="PANTHER" id="PTHR22958">
    <property type="entry name" value="GLYCEROPHOSPHORYL DIESTER PHOSPHODIESTERASE"/>
    <property type="match status" value="1"/>
</dbReference>
<dbReference type="PANTHER" id="PTHR22958:SF1">
    <property type="entry name" value="GLYCEROPHOSPHOCHOLINE PHOSPHODIESTERASE GPCPD1"/>
    <property type="match status" value="1"/>
</dbReference>
<dbReference type="InterPro" id="IPR030395">
    <property type="entry name" value="GP_PDE_dom"/>
</dbReference>
<protein>
    <recommendedName>
        <fullName evidence="2">GP-PDE domain-containing protein</fullName>
    </recommendedName>
</protein>
<dbReference type="EMBL" id="FN668661">
    <property type="protein sequence ID" value="CBK23678.2"/>
    <property type="molecule type" value="Genomic_DNA"/>
</dbReference>
<dbReference type="InterPro" id="IPR017946">
    <property type="entry name" value="PLC-like_Pdiesterase_TIM-brl"/>
</dbReference>
<dbReference type="RefSeq" id="XP_012897726.1">
    <property type="nucleotide sequence ID" value="XM_013042272.1"/>
</dbReference>
<dbReference type="InParanoid" id="D8M6C5"/>
<dbReference type="GO" id="GO:0008081">
    <property type="term" value="F:phosphoric diester hydrolase activity"/>
    <property type="evidence" value="ECO:0007669"/>
    <property type="project" value="InterPro"/>
</dbReference>
<name>D8M6C5_BLAHO</name>
<dbReference type="GeneID" id="24922790"/>
<keyword evidence="4" id="KW-1185">Reference proteome</keyword>
<keyword evidence="1" id="KW-0378">Hydrolase</keyword>
<dbReference type="GO" id="GO:0046475">
    <property type="term" value="P:glycerophospholipid catabolic process"/>
    <property type="evidence" value="ECO:0007669"/>
    <property type="project" value="TreeGrafter"/>
</dbReference>
<dbReference type="InterPro" id="IPR051578">
    <property type="entry name" value="GDPD"/>
</dbReference>
<dbReference type="AlphaFoldDB" id="D8M6C5"/>
<evidence type="ECO:0000256" key="1">
    <source>
        <dbReference type="ARBA" id="ARBA00022801"/>
    </source>
</evidence>
<dbReference type="PROSITE" id="PS51704">
    <property type="entry name" value="GP_PDE"/>
    <property type="match status" value="1"/>
</dbReference>
<organism evidence="3">
    <name type="scientific">Blastocystis hominis</name>
    <dbReference type="NCBI Taxonomy" id="12968"/>
    <lineage>
        <taxon>Eukaryota</taxon>
        <taxon>Sar</taxon>
        <taxon>Stramenopiles</taxon>
        <taxon>Bigyra</taxon>
        <taxon>Opalozoa</taxon>
        <taxon>Opalinata</taxon>
        <taxon>Blastocystidae</taxon>
        <taxon>Blastocystis</taxon>
    </lineage>
</organism>
<evidence type="ECO:0000313" key="3">
    <source>
        <dbReference type="EMBL" id="CBK23678.2"/>
    </source>
</evidence>